<dbReference type="AlphaFoldDB" id="A0A9X4AN37"/>
<dbReference type="InterPro" id="IPR050789">
    <property type="entry name" value="Diverse_Enzym_Activities"/>
</dbReference>
<dbReference type="Proteomes" id="UP001145050">
    <property type="component" value="Unassembled WGS sequence"/>
</dbReference>
<gene>
    <name evidence="3" type="ORF">NC797_06385</name>
</gene>
<dbReference type="PANTHER" id="PTHR43283:SF11">
    <property type="entry name" value="BETA-LACTAMASE-RELATED DOMAIN-CONTAINING PROTEIN"/>
    <property type="match status" value="1"/>
</dbReference>
<name>A0A9X4AN37_9BACI</name>
<dbReference type="Pfam" id="PF00144">
    <property type="entry name" value="Beta-lactamase"/>
    <property type="match status" value="1"/>
</dbReference>
<dbReference type="Gene3D" id="3.40.710.10">
    <property type="entry name" value="DD-peptidase/beta-lactamase superfamily"/>
    <property type="match status" value="1"/>
</dbReference>
<dbReference type="InterPro" id="IPR001466">
    <property type="entry name" value="Beta-lactam-related"/>
</dbReference>
<organism evidence="3 4">
    <name type="scientific">Terrihalobacillus insolitus</name>
    <dbReference type="NCBI Taxonomy" id="2950438"/>
    <lineage>
        <taxon>Bacteria</taxon>
        <taxon>Bacillati</taxon>
        <taxon>Bacillota</taxon>
        <taxon>Bacilli</taxon>
        <taxon>Bacillales</taxon>
        <taxon>Bacillaceae</taxon>
        <taxon>Terrihalobacillus</taxon>
    </lineage>
</organism>
<sequence length="567" mass="63060">MQKNNLIVAIVSALTVSIAFPGISRATGDLSKNQSQSSIQGENELRNSNQTFSWENPGPSSSVLHPGSAMAAGLIASPLRKIDSVVEQSINEKVMPGAVVLIARRGTIAKQEAYGYAARYTNDQFSEMTSPMTMQTDTIFDLASVSKLFTTTAAMILYEDNAFELDDPVAKYIPEFEQNGKENVTIRQLMTHTSGFKPWIPLYTMGENREERLQIVLSQPLDNEPGETYSYSDLNMITLGILVERLSGKRLDAFVKDTITEPLDMSDTMYNPPENLKGRIAATEYQPWTDRGLVWGEVHDENAWSLDGVAGHAGVFSTAKDLAIFAQMMLQEGKYGGTRVLEPDTVKLLAENQIPQFPDDTHGLGWELDQGWYMDALSGSGAMGHTGYTGTSIVVNPNNATIAILLTNRVHPTRNTVSSNEIRREVAQLTADAIPVAIPDKGDAWFSGYGNNRDATLITNVNLNEEATLTFNTWFRTELINDYGVIEVSEDGTNWEPIGDKMTGNSEKWLIKTVNLPKNTTYIRFNYRTDNLINGRGWYVNNIKLTTKNGNEIPIKWGSDFWIERDY</sequence>
<feature type="domain" description="Beta-lactamase-related" evidence="2">
    <location>
        <begin position="83"/>
        <end position="427"/>
    </location>
</feature>
<dbReference type="GO" id="GO:0016787">
    <property type="term" value="F:hydrolase activity"/>
    <property type="evidence" value="ECO:0007669"/>
    <property type="project" value="UniProtKB-KW"/>
</dbReference>
<evidence type="ECO:0000313" key="3">
    <source>
        <dbReference type="EMBL" id="MDC3424135.1"/>
    </source>
</evidence>
<dbReference type="EMBL" id="JAMQKB010000004">
    <property type="protein sequence ID" value="MDC3424135.1"/>
    <property type="molecule type" value="Genomic_DNA"/>
</dbReference>
<dbReference type="PANTHER" id="PTHR43283">
    <property type="entry name" value="BETA-LACTAMASE-RELATED"/>
    <property type="match status" value="1"/>
</dbReference>
<evidence type="ECO:0000259" key="2">
    <source>
        <dbReference type="Pfam" id="PF00144"/>
    </source>
</evidence>
<comment type="caution">
    <text evidence="3">The sequence shown here is derived from an EMBL/GenBank/DDBJ whole genome shotgun (WGS) entry which is preliminary data.</text>
</comment>
<keyword evidence="4" id="KW-1185">Reference proteome</keyword>
<proteinExistence type="predicted"/>
<accession>A0A9X4AN37</accession>
<dbReference type="SUPFAM" id="SSF56601">
    <property type="entry name" value="beta-lactamase/transpeptidase-like"/>
    <property type="match status" value="1"/>
</dbReference>
<keyword evidence="1 3" id="KW-0378">Hydrolase</keyword>
<dbReference type="InterPro" id="IPR012338">
    <property type="entry name" value="Beta-lactam/transpept-like"/>
</dbReference>
<evidence type="ECO:0000256" key="1">
    <source>
        <dbReference type="ARBA" id="ARBA00022801"/>
    </source>
</evidence>
<protein>
    <submittedName>
        <fullName evidence="3">Serine hydrolase</fullName>
    </submittedName>
</protein>
<dbReference type="RefSeq" id="WP_272435938.1">
    <property type="nucleotide sequence ID" value="NZ_JAMQKB010000004.1"/>
</dbReference>
<reference evidence="3" key="1">
    <citation type="submission" date="2022-06" db="EMBL/GenBank/DDBJ databases">
        <title>Aquibacillus sp. a new bacterium isolated from soil saline samples.</title>
        <authorList>
            <person name="Galisteo C."/>
            <person name="De La Haba R."/>
            <person name="Sanchez-Porro C."/>
            <person name="Ventosa A."/>
        </authorList>
    </citation>
    <scope>NUCLEOTIDE SEQUENCE</scope>
    <source>
        <strain evidence="3">3ASR75-11</strain>
    </source>
</reference>
<evidence type="ECO:0000313" key="4">
    <source>
        <dbReference type="Proteomes" id="UP001145050"/>
    </source>
</evidence>